<dbReference type="PANTHER" id="PTHR43550:SF3">
    <property type="entry name" value="3-KETODIHYDROSPHINGOSINE REDUCTASE"/>
    <property type="match status" value="1"/>
</dbReference>
<dbReference type="GO" id="GO:0006666">
    <property type="term" value="P:3-keto-sphinganine metabolic process"/>
    <property type="evidence" value="ECO:0007669"/>
    <property type="project" value="TreeGrafter"/>
</dbReference>
<dbReference type="Gene3D" id="3.40.50.720">
    <property type="entry name" value="NAD(P)-binding Rossmann-like Domain"/>
    <property type="match status" value="1"/>
</dbReference>
<evidence type="ECO:0000313" key="2">
    <source>
        <dbReference type="Proteomes" id="UP000799779"/>
    </source>
</evidence>
<dbReference type="AlphaFoldDB" id="A0A6A5WBF8"/>
<dbReference type="InterPro" id="IPR036291">
    <property type="entry name" value="NAD(P)-bd_dom_sf"/>
</dbReference>
<organism evidence="1 2">
    <name type="scientific">Amniculicola lignicola CBS 123094</name>
    <dbReference type="NCBI Taxonomy" id="1392246"/>
    <lineage>
        <taxon>Eukaryota</taxon>
        <taxon>Fungi</taxon>
        <taxon>Dikarya</taxon>
        <taxon>Ascomycota</taxon>
        <taxon>Pezizomycotina</taxon>
        <taxon>Dothideomycetes</taxon>
        <taxon>Pleosporomycetidae</taxon>
        <taxon>Pleosporales</taxon>
        <taxon>Amniculicolaceae</taxon>
        <taxon>Amniculicola</taxon>
    </lineage>
</organism>
<dbReference type="GO" id="GO:0030148">
    <property type="term" value="P:sphingolipid biosynthetic process"/>
    <property type="evidence" value="ECO:0007669"/>
    <property type="project" value="TreeGrafter"/>
</dbReference>
<dbReference type="SUPFAM" id="SSF51735">
    <property type="entry name" value="NAD(P)-binding Rossmann-fold domains"/>
    <property type="match status" value="1"/>
</dbReference>
<accession>A0A6A5WBF8</accession>
<dbReference type="EMBL" id="ML977603">
    <property type="protein sequence ID" value="KAF1998468.1"/>
    <property type="molecule type" value="Genomic_DNA"/>
</dbReference>
<dbReference type="PANTHER" id="PTHR43550">
    <property type="entry name" value="3-KETODIHYDROSPHINGOSINE REDUCTASE"/>
    <property type="match status" value="1"/>
</dbReference>
<evidence type="ECO:0000313" key="1">
    <source>
        <dbReference type="EMBL" id="KAF1998468.1"/>
    </source>
</evidence>
<name>A0A6A5WBF8_9PLEO</name>
<protein>
    <submittedName>
        <fullName evidence="1">Short chain dehydrogenase</fullName>
    </submittedName>
</protein>
<sequence>MDGKTVFVVGGSAGLGKEISKVLAAQGANVTIFARSQQQLDEAKEEIIAARQNENQTITAIAADMSNPSIVHILFNTQSTLPDTLYCVAGGTSTELGFLVDLAPDVFERSMNKNYYSSLYPAQAALQSWISDDQDAPIPPSPKARKIVFVNSSASLIPTPGYLAYAAAKSAQRALADVLRLEATRYSGPKSTYKVQCVFAHNFITPTFIEEQANKPALTKKLESTEGDLKTLEKNFPSAEKIAPEIVANIENGDYAVMDGRFEPQICWGVAMGGSPKRGWGVWDSILGVLAWVAWPVVRWGWEKECKGEAFRALAARQ</sequence>
<dbReference type="GO" id="GO:0005789">
    <property type="term" value="C:endoplasmic reticulum membrane"/>
    <property type="evidence" value="ECO:0007669"/>
    <property type="project" value="TreeGrafter"/>
</dbReference>
<dbReference type="Proteomes" id="UP000799779">
    <property type="component" value="Unassembled WGS sequence"/>
</dbReference>
<dbReference type="Pfam" id="PF00106">
    <property type="entry name" value="adh_short"/>
    <property type="match status" value="1"/>
</dbReference>
<dbReference type="GO" id="GO:0047560">
    <property type="term" value="F:3-dehydrosphinganine reductase activity"/>
    <property type="evidence" value="ECO:0007669"/>
    <property type="project" value="TreeGrafter"/>
</dbReference>
<dbReference type="OrthoDB" id="10267115at2759"/>
<proteinExistence type="predicted"/>
<dbReference type="InterPro" id="IPR002347">
    <property type="entry name" value="SDR_fam"/>
</dbReference>
<reference evidence="1" key="1">
    <citation type="journal article" date="2020" name="Stud. Mycol.">
        <title>101 Dothideomycetes genomes: a test case for predicting lifestyles and emergence of pathogens.</title>
        <authorList>
            <person name="Haridas S."/>
            <person name="Albert R."/>
            <person name="Binder M."/>
            <person name="Bloem J."/>
            <person name="Labutti K."/>
            <person name="Salamov A."/>
            <person name="Andreopoulos B."/>
            <person name="Baker S."/>
            <person name="Barry K."/>
            <person name="Bills G."/>
            <person name="Bluhm B."/>
            <person name="Cannon C."/>
            <person name="Castanera R."/>
            <person name="Culley D."/>
            <person name="Daum C."/>
            <person name="Ezra D."/>
            <person name="Gonzalez J."/>
            <person name="Henrissat B."/>
            <person name="Kuo A."/>
            <person name="Liang C."/>
            <person name="Lipzen A."/>
            <person name="Lutzoni F."/>
            <person name="Magnuson J."/>
            <person name="Mondo S."/>
            <person name="Nolan M."/>
            <person name="Ohm R."/>
            <person name="Pangilinan J."/>
            <person name="Park H.-J."/>
            <person name="Ramirez L."/>
            <person name="Alfaro M."/>
            <person name="Sun H."/>
            <person name="Tritt A."/>
            <person name="Yoshinaga Y."/>
            <person name="Zwiers L.-H."/>
            <person name="Turgeon B."/>
            <person name="Goodwin S."/>
            <person name="Spatafora J."/>
            <person name="Crous P."/>
            <person name="Grigoriev I."/>
        </authorList>
    </citation>
    <scope>NUCLEOTIDE SEQUENCE</scope>
    <source>
        <strain evidence="1">CBS 123094</strain>
    </source>
</reference>
<gene>
    <name evidence="1" type="ORF">P154DRAFT_495140</name>
</gene>
<keyword evidence="2" id="KW-1185">Reference proteome</keyword>